<dbReference type="AlphaFoldDB" id="A0AA87ZTL8"/>
<keyword evidence="3" id="KW-1185">Reference proteome</keyword>
<comment type="caution">
    <text evidence="2">The sequence shown here is derived from an EMBL/GenBank/DDBJ whole genome shotgun (WGS) entry which is preliminary data.</text>
</comment>
<evidence type="ECO:0000256" key="1">
    <source>
        <dbReference type="SAM" id="MobiDB-lite"/>
    </source>
</evidence>
<feature type="region of interest" description="Disordered" evidence="1">
    <location>
        <begin position="1"/>
        <end position="39"/>
    </location>
</feature>
<accession>A0AA87ZTL8</accession>
<proteinExistence type="predicted"/>
<sequence>MLDAKEEGLETQVVAVSTRSRPPVTAPMPYPPTTETKPPGLQILSAMGTLIIAIPLRLSISIGHGDAGHQDFPDLSRFHDFVVNLSSASHAVDAIRNSPPSVPCLTSCR</sequence>
<protein>
    <submittedName>
        <fullName evidence="2">Uncharacterized protein</fullName>
    </submittedName>
</protein>
<name>A0AA87ZTL8_FICCA</name>
<evidence type="ECO:0000313" key="3">
    <source>
        <dbReference type="Proteomes" id="UP001187192"/>
    </source>
</evidence>
<gene>
    <name evidence="2" type="ORF">TIFTF001_009061</name>
</gene>
<organism evidence="2 3">
    <name type="scientific">Ficus carica</name>
    <name type="common">Common fig</name>
    <dbReference type="NCBI Taxonomy" id="3494"/>
    <lineage>
        <taxon>Eukaryota</taxon>
        <taxon>Viridiplantae</taxon>
        <taxon>Streptophyta</taxon>
        <taxon>Embryophyta</taxon>
        <taxon>Tracheophyta</taxon>
        <taxon>Spermatophyta</taxon>
        <taxon>Magnoliopsida</taxon>
        <taxon>eudicotyledons</taxon>
        <taxon>Gunneridae</taxon>
        <taxon>Pentapetalae</taxon>
        <taxon>rosids</taxon>
        <taxon>fabids</taxon>
        <taxon>Rosales</taxon>
        <taxon>Moraceae</taxon>
        <taxon>Ficeae</taxon>
        <taxon>Ficus</taxon>
    </lineage>
</organism>
<dbReference type="Proteomes" id="UP001187192">
    <property type="component" value="Unassembled WGS sequence"/>
</dbReference>
<reference evidence="2" key="1">
    <citation type="submission" date="2023-07" db="EMBL/GenBank/DDBJ databases">
        <title>draft genome sequence of fig (Ficus carica).</title>
        <authorList>
            <person name="Takahashi T."/>
            <person name="Nishimura K."/>
        </authorList>
    </citation>
    <scope>NUCLEOTIDE SEQUENCE</scope>
</reference>
<evidence type="ECO:0000313" key="2">
    <source>
        <dbReference type="EMBL" id="GMN39832.1"/>
    </source>
</evidence>
<dbReference type="EMBL" id="BTGU01000010">
    <property type="protein sequence ID" value="GMN39832.1"/>
    <property type="molecule type" value="Genomic_DNA"/>
</dbReference>